<name>A0A2C5Z545_9HYPO</name>
<comment type="caution">
    <text evidence="5">The sequence shown here is derived from an EMBL/GenBank/DDBJ whole genome shotgun (WGS) entry which is preliminary data.</text>
</comment>
<dbReference type="PANTHER" id="PTHR43108:SF8">
    <property type="entry name" value="SD21168P"/>
    <property type="match status" value="1"/>
</dbReference>
<dbReference type="EMBL" id="NJEU01000440">
    <property type="protein sequence ID" value="PHH74301.1"/>
    <property type="molecule type" value="Genomic_DNA"/>
</dbReference>
<protein>
    <recommendedName>
        <fullName evidence="4">Sulfatase N-terminal domain-containing protein</fullName>
    </recommendedName>
</protein>
<dbReference type="SUPFAM" id="SSF53649">
    <property type="entry name" value="Alkaline phosphatase-like"/>
    <property type="match status" value="1"/>
</dbReference>
<dbReference type="AlphaFoldDB" id="A0A2C5Z545"/>
<dbReference type="CDD" id="cd16147">
    <property type="entry name" value="G6S"/>
    <property type="match status" value="1"/>
</dbReference>
<dbReference type="PANTHER" id="PTHR43108">
    <property type="entry name" value="N-ACETYLGLUCOSAMINE-6-SULFATASE FAMILY MEMBER"/>
    <property type="match status" value="1"/>
</dbReference>
<accession>A0A2C5Z545</accession>
<dbReference type="Proteomes" id="UP000224854">
    <property type="component" value="Unassembled WGS sequence"/>
</dbReference>
<dbReference type="InterPro" id="IPR000917">
    <property type="entry name" value="Sulfatase_N"/>
</dbReference>
<dbReference type="Gene3D" id="3.40.720.10">
    <property type="entry name" value="Alkaline Phosphatase, subunit A"/>
    <property type="match status" value="1"/>
</dbReference>
<keyword evidence="6" id="KW-1185">Reference proteome</keyword>
<gene>
    <name evidence="5" type="ORF">CDD82_5014</name>
</gene>
<evidence type="ECO:0000256" key="1">
    <source>
        <dbReference type="ARBA" id="ARBA00008779"/>
    </source>
</evidence>
<evidence type="ECO:0000256" key="2">
    <source>
        <dbReference type="SAM" id="MobiDB-lite"/>
    </source>
</evidence>
<reference evidence="5 6" key="1">
    <citation type="submission" date="2017-06" db="EMBL/GenBank/DDBJ databases">
        <title>Ant-infecting Ophiocordyceps genomes reveal a high diversity of potential behavioral manipulation genes and a possible major role for enterotoxins.</title>
        <authorList>
            <person name="De Bekker C."/>
            <person name="Evans H.C."/>
            <person name="Brachmann A."/>
            <person name="Hughes D.P."/>
        </authorList>
    </citation>
    <scope>NUCLEOTIDE SEQUENCE [LARGE SCALE GENOMIC DNA]</scope>
    <source>
        <strain evidence="5 6">1348a</strain>
    </source>
</reference>
<evidence type="ECO:0000259" key="4">
    <source>
        <dbReference type="Pfam" id="PF00884"/>
    </source>
</evidence>
<dbReference type="OrthoDB" id="96314at2759"/>
<feature type="region of interest" description="Disordered" evidence="2">
    <location>
        <begin position="229"/>
        <end position="250"/>
    </location>
</feature>
<feature type="compositionally biased region" description="Polar residues" evidence="2">
    <location>
        <begin position="239"/>
        <end position="250"/>
    </location>
</feature>
<dbReference type="InterPro" id="IPR017850">
    <property type="entry name" value="Alkaline_phosphatase_core_sf"/>
</dbReference>
<feature type="chain" id="PRO_5012609384" description="Sulfatase N-terminal domain-containing protein" evidence="3">
    <location>
        <begin position="20"/>
        <end position="689"/>
    </location>
</feature>
<evidence type="ECO:0000313" key="5">
    <source>
        <dbReference type="EMBL" id="PHH74301.1"/>
    </source>
</evidence>
<dbReference type="Pfam" id="PF00884">
    <property type="entry name" value="Sulfatase"/>
    <property type="match status" value="1"/>
</dbReference>
<evidence type="ECO:0000256" key="3">
    <source>
        <dbReference type="SAM" id="SignalP"/>
    </source>
</evidence>
<feature type="signal peptide" evidence="3">
    <location>
        <begin position="1"/>
        <end position="19"/>
    </location>
</feature>
<dbReference type="GO" id="GO:0008449">
    <property type="term" value="F:N-acetylglucosamine-6-sulfatase activity"/>
    <property type="evidence" value="ECO:0007669"/>
    <property type="project" value="TreeGrafter"/>
</dbReference>
<evidence type="ECO:0000313" key="6">
    <source>
        <dbReference type="Proteomes" id="UP000224854"/>
    </source>
</evidence>
<proteinExistence type="inferred from homology"/>
<dbReference type="GO" id="GO:0005539">
    <property type="term" value="F:glycosaminoglycan binding"/>
    <property type="evidence" value="ECO:0007669"/>
    <property type="project" value="TreeGrafter"/>
</dbReference>
<sequence length="689" mass="80229">MLLVSFILYLSLWTGQCWCQLSQQSRRDLPDNIILVLTQDVDQELHTMDAMGSLRSKLIWKGIDFTNHFTPSSHGGASRASIFRGQHAHNTNMTHPTSPGGGYAKWLASGLSDDYLPIWLRNAGYQTEFIGKFMDGYDKAIFDTPPSGWDMVDALVEPWGSTYNRPVFSQDGRAPIYYRNRHQTDVIRAKAMERLKVLFAQEKPFFLMISTHAIQGSVDKDWRPQTCSRHSRHWRRSEAPQTPNYNPTDSLTLQKSSWVSRLPSLGSRDRWRTDSHHVRRLQTLESVDQMVHQIYRYVRSMRALSYTWIVFTSDSGYHLGNHRVRAGKMLPYIEDVRVPLAVRGPVGPEMLITRRTVNDVPSTHLDLAPTFLEIARVPRVKWPKYFDGRSMLSVWKNPWTLPKRNDLRRIMLGEFWGRPVEEAGRQKHKYTIEPVAYKSLRVLGEDDSWLYIRWCSGEAELYNTHTDPDELYNLVLQMRPRDPLDRIRWRLDALLLVAKSCSGDNCRNPWTELQRECRKTTLCPSSIKMFRSFESSMNSMFDGFFESLPKVTFARCLESQHVDNEEPYLPPKPELGMEFRKSPHHFTVPVRGRGRRLMATSERVGGWANWKEPLSKMNEEALQVTAKQLGRRRPGWVWPPVVRHPTNKSRQHETKPPIAPIAPFFDYEEAEEEWKENEKLRKEAEKDKS</sequence>
<keyword evidence="3" id="KW-0732">Signal</keyword>
<comment type="similarity">
    <text evidence="1">Belongs to the sulfatase family.</text>
</comment>
<feature type="domain" description="Sulfatase N-terminal" evidence="4">
    <location>
        <begin position="32"/>
        <end position="375"/>
    </location>
</feature>
<organism evidence="5 6">
    <name type="scientific">Ophiocordyceps australis</name>
    <dbReference type="NCBI Taxonomy" id="1399860"/>
    <lineage>
        <taxon>Eukaryota</taxon>
        <taxon>Fungi</taxon>
        <taxon>Dikarya</taxon>
        <taxon>Ascomycota</taxon>
        <taxon>Pezizomycotina</taxon>
        <taxon>Sordariomycetes</taxon>
        <taxon>Hypocreomycetidae</taxon>
        <taxon>Hypocreales</taxon>
        <taxon>Ophiocordycipitaceae</taxon>
        <taxon>Ophiocordyceps</taxon>
    </lineage>
</organism>